<dbReference type="EMBL" id="AP027370">
    <property type="protein sequence ID" value="BDY13831.1"/>
    <property type="molecule type" value="Genomic_DNA"/>
</dbReference>
<evidence type="ECO:0000313" key="2">
    <source>
        <dbReference type="Proteomes" id="UP001321445"/>
    </source>
</evidence>
<reference evidence="1 2" key="1">
    <citation type="submission" date="2023-03" db="EMBL/GenBank/DDBJ databases">
        <title>Description of Hydrogenimonas sp. ISO32.</title>
        <authorList>
            <person name="Mino S."/>
            <person name="Fukazawa S."/>
            <person name="Sawabe T."/>
        </authorList>
    </citation>
    <scope>NUCLEOTIDE SEQUENCE [LARGE SCALE GENOMIC DNA]</scope>
    <source>
        <strain evidence="1 2">ISO32</strain>
    </source>
</reference>
<gene>
    <name evidence="1" type="ORF">HCR_21430</name>
</gene>
<name>A0ABM8FN54_9BACT</name>
<protein>
    <submittedName>
        <fullName evidence="1">Uncharacterized protein</fullName>
    </submittedName>
</protein>
<proteinExistence type="predicted"/>
<dbReference type="Proteomes" id="UP001321445">
    <property type="component" value="Chromosome"/>
</dbReference>
<accession>A0ABM8FN54</accession>
<organism evidence="1 2">
    <name type="scientific">Hydrogenimonas cancrithermarum</name>
    <dbReference type="NCBI Taxonomy" id="2993563"/>
    <lineage>
        <taxon>Bacteria</taxon>
        <taxon>Pseudomonadati</taxon>
        <taxon>Campylobacterota</taxon>
        <taxon>Epsilonproteobacteria</taxon>
        <taxon>Campylobacterales</taxon>
        <taxon>Hydrogenimonadaceae</taxon>
        <taxon>Hydrogenimonas</taxon>
    </lineage>
</organism>
<keyword evidence="2" id="KW-1185">Reference proteome</keyword>
<evidence type="ECO:0000313" key="1">
    <source>
        <dbReference type="EMBL" id="BDY13831.1"/>
    </source>
</evidence>
<sequence length="61" mass="7080">MIKSDSEYRPQSVTQHIFLSIPNIALGTEKRYTRLIIGHYCEPPLNNLIQSRHTQNSENPE</sequence>